<proteinExistence type="predicted"/>
<reference evidence="2 3" key="1">
    <citation type="submission" date="2019-08" db="EMBL/GenBank/DDBJ databases">
        <title>Whole genome of Aphis craccivora.</title>
        <authorList>
            <person name="Voronova N.V."/>
            <person name="Shulinski R.S."/>
            <person name="Bandarenka Y.V."/>
            <person name="Zhorov D.G."/>
            <person name="Warner D."/>
        </authorList>
    </citation>
    <scope>NUCLEOTIDE SEQUENCE [LARGE SCALE GENOMIC DNA]</scope>
    <source>
        <strain evidence="2">180601</strain>
        <tissue evidence="2">Whole Body</tissue>
    </source>
</reference>
<evidence type="ECO:0000313" key="3">
    <source>
        <dbReference type="Proteomes" id="UP000478052"/>
    </source>
</evidence>
<gene>
    <name evidence="2" type="ORF">FWK35_00034359</name>
</gene>
<comment type="caution">
    <text evidence="2">The sequence shown here is derived from an EMBL/GenBank/DDBJ whole genome shotgun (WGS) entry which is preliminary data.</text>
</comment>
<organism evidence="2 3">
    <name type="scientific">Aphis craccivora</name>
    <name type="common">Cowpea aphid</name>
    <dbReference type="NCBI Taxonomy" id="307492"/>
    <lineage>
        <taxon>Eukaryota</taxon>
        <taxon>Metazoa</taxon>
        <taxon>Ecdysozoa</taxon>
        <taxon>Arthropoda</taxon>
        <taxon>Hexapoda</taxon>
        <taxon>Insecta</taxon>
        <taxon>Pterygota</taxon>
        <taxon>Neoptera</taxon>
        <taxon>Paraneoptera</taxon>
        <taxon>Hemiptera</taxon>
        <taxon>Sternorrhyncha</taxon>
        <taxon>Aphidomorpha</taxon>
        <taxon>Aphidoidea</taxon>
        <taxon>Aphididae</taxon>
        <taxon>Aphidini</taxon>
        <taxon>Aphis</taxon>
        <taxon>Aphis</taxon>
    </lineage>
</organism>
<dbReference type="AlphaFoldDB" id="A0A6G0YJB2"/>
<dbReference type="Proteomes" id="UP000478052">
    <property type="component" value="Unassembled WGS sequence"/>
</dbReference>
<keyword evidence="3" id="KW-1185">Reference proteome</keyword>
<accession>A0A6G0YJB2</accession>
<dbReference type="OrthoDB" id="10238657at2759"/>
<name>A0A6G0YJB2_APHCR</name>
<sequence length="469" mass="52670">RQSLFHLLPSTTITNEDLRPVGKYPDISLQSGDHRTTPKNTSTCQYESAIVQLNLIQNEDTGVYEKRPIEGLLQNKPPHPGHILSCTIPNTTHHSVVTYLIYKLVTEKTTATVIAINGRGDKRTLSKGVRKMTSFYCSMCEDEPGFRLDCFEEFHRSSMNRARNAGVNTVSSVIHAYSRPTYVPAIVVRVGRGLRDVAIVRRRPSAVPSQDYDADPQRSFRRAKSTRQPTHGDCAVDDGRDGHRFSAGGAGLPRDNGPGSVDGTGKQQSAVAVHRARLDAATDSVHFSFSRPDYVDGAGKPNAVHDHVRHLSADHYHLPTDHYDLPTDHYDLPTDHYNLPTDHYDLPIDHYDLPTDHHDLPTDNFDLPTDDYDLSNDLFNLSTDYYNLSTDHNGLASLPQDVSSIYYDLSSTDHNMSSSDHNMSSIDHDLSANRHDLSANDHDLSTEYYIEMYHAMLLSYTYFHGQSYE</sequence>
<feature type="region of interest" description="Disordered" evidence="1">
    <location>
        <begin position="206"/>
        <end position="265"/>
    </location>
</feature>
<evidence type="ECO:0000313" key="2">
    <source>
        <dbReference type="EMBL" id="KAF0757024.1"/>
    </source>
</evidence>
<feature type="non-terminal residue" evidence="2">
    <location>
        <position position="1"/>
    </location>
</feature>
<protein>
    <submittedName>
        <fullName evidence="2">Pollen-specific leucine-rich repeat extensin-like protein 3</fullName>
    </submittedName>
</protein>
<dbReference type="EMBL" id="VUJU01003699">
    <property type="protein sequence ID" value="KAF0757024.1"/>
    <property type="molecule type" value="Genomic_DNA"/>
</dbReference>
<evidence type="ECO:0000256" key="1">
    <source>
        <dbReference type="SAM" id="MobiDB-lite"/>
    </source>
</evidence>